<dbReference type="Pfam" id="PF26622">
    <property type="entry name" value="DUF8199"/>
    <property type="match status" value="1"/>
</dbReference>
<evidence type="ECO:0000313" key="3">
    <source>
        <dbReference type="Proteomes" id="UP001485459"/>
    </source>
</evidence>
<sequence length="146" mass="16292">MKRILTLILALLYMGTSTGATFHMHYCMGKLVDVKFWEHEAQKCSKCGSEENSVCAKKCCKDIHKTVKFEKDQKVSESVFQFMQLAAIATPISFIDIPRVFPTSIAVEHPTGHAPHEVAKFPHISFTAHSAFDPTPSPALYVLIPL</sequence>
<gene>
    <name evidence="2" type="ORF">WJU16_22425</name>
</gene>
<organism evidence="2 3">
    <name type="scientific">Chitinophaga pollutisoli</name>
    <dbReference type="NCBI Taxonomy" id="3133966"/>
    <lineage>
        <taxon>Bacteria</taxon>
        <taxon>Pseudomonadati</taxon>
        <taxon>Bacteroidota</taxon>
        <taxon>Chitinophagia</taxon>
        <taxon>Chitinophagales</taxon>
        <taxon>Chitinophagaceae</taxon>
        <taxon>Chitinophaga</taxon>
    </lineage>
</organism>
<feature type="chain" id="PRO_5046174631" evidence="1">
    <location>
        <begin position="20"/>
        <end position="146"/>
    </location>
</feature>
<accession>A0ABZ2YLU8</accession>
<proteinExistence type="predicted"/>
<dbReference type="Proteomes" id="UP001485459">
    <property type="component" value="Chromosome"/>
</dbReference>
<protein>
    <submittedName>
        <fullName evidence="2">Uncharacterized protein</fullName>
    </submittedName>
</protein>
<keyword evidence="3" id="KW-1185">Reference proteome</keyword>
<dbReference type="RefSeq" id="WP_341835601.1">
    <property type="nucleotide sequence ID" value="NZ_CP149822.1"/>
</dbReference>
<dbReference type="NCBIfam" id="NF047658">
    <property type="entry name" value="HYC_CC_PP"/>
    <property type="match status" value="1"/>
</dbReference>
<evidence type="ECO:0000313" key="2">
    <source>
        <dbReference type="EMBL" id="WZN40723.1"/>
    </source>
</evidence>
<dbReference type="EMBL" id="CP149822">
    <property type="protein sequence ID" value="WZN40723.1"/>
    <property type="molecule type" value="Genomic_DNA"/>
</dbReference>
<keyword evidence="1" id="KW-0732">Signal</keyword>
<dbReference type="InterPro" id="IPR058512">
    <property type="entry name" value="DUF8199"/>
</dbReference>
<name>A0ABZ2YLU8_9BACT</name>
<dbReference type="InterPro" id="IPR058060">
    <property type="entry name" value="HYC_CC_PP"/>
</dbReference>
<evidence type="ECO:0000256" key="1">
    <source>
        <dbReference type="SAM" id="SignalP"/>
    </source>
</evidence>
<feature type="signal peptide" evidence="1">
    <location>
        <begin position="1"/>
        <end position="19"/>
    </location>
</feature>
<reference evidence="3" key="1">
    <citation type="submission" date="2024-03" db="EMBL/GenBank/DDBJ databases">
        <title>Chitinophaga horti sp. nov., isolated from garden soil.</title>
        <authorList>
            <person name="Lee D.S."/>
            <person name="Han D.M."/>
            <person name="Baek J.H."/>
            <person name="Choi D.G."/>
            <person name="Jeon J.H."/>
            <person name="Jeon C.O."/>
        </authorList>
    </citation>
    <scope>NUCLEOTIDE SEQUENCE [LARGE SCALE GENOMIC DNA]</scope>
    <source>
        <strain evidence="3">GPA1</strain>
    </source>
</reference>